<evidence type="ECO:0000256" key="6">
    <source>
        <dbReference type="RuleBase" id="RU000320"/>
    </source>
</evidence>
<comment type="function">
    <text evidence="5">NDH-1 shuttles electrons from NADH, via FMN and iron-sulfur (Fe-S) centers, to quinones in the respiratory chain. The immediate electron acceptor for the enzyme in this species is believed to be ubiquinone. Couples the redox reaction to proton translocation (for every two electrons transferred, four hydrogen ions are translocated across the cytoplasmic membrane), and thus conserves the redox energy in a proton gradient.</text>
</comment>
<evidence type="ECO:0000256" key="3">
    <source>
        <dbReference type="ARBA" id="ARBA00022989"/>
    </source>
</evidence>
<keyword evidence="8" id="KW-0560">Oxidoreductase</keyword>
<feature type="transmembrane region" description="Helical" evidence="5">
    <location>
        <begin position="40"/>
        <end position="59"/>
    </location>
</feature>
<evidence type="ECO:0000259" key="7">
    <source>
        <dbReference type="Pfam" id="PF00361"/>
    </source>
</evidence>
<keyword evidence="5" id="KW-1278">Translocase</keyword>
<keyword evidence="9" id="KW-1185">Reference proteome</keyword>
<feature type="domain" description="NADH:quinone oxidoreductase/Mrp antiporter transmembrane" evidence="7">
    <location>
        <begin position="131"/>
        <end position="432"/>
    </location>
</feature>
<keyword evidence="5" id="KW-1003">Cell membrane</keyword>
<sequence>MPLELVSPEWGLLLPEFIVLGTAILLLAGDVLLPRQQHRHLTWLALAGFALALASNLTIDWAAGQSTFGTMFKADYFSLFVNIVVLVAGILSVMISSSYVQGAEEPGNMPLPEYLVLLNFSILGTMLVGAAGDLLMIFLGIEMGSLAIYTLTGFARRRLTSIEGALKYFLLGAFATAILIYGMAWIYGVTGTTDLHGIAAHLRPMVTGQGPLDASLLLALLLLVIGLGFKIAAVPFHMWTPDAYEGAPTPVSGYMSVVPKVAGFAAMARILVEALGPLSGSWLSLITVLAVVTMIFGNVVAISQRNVKRMLGYSSIGHTGYMLVALAAYSGASPDDRSVSSMLFYLFAYAFMNIGAFGVVTWIQHRGHGSDLDDFNGLATRSPLAAAAMTVFMLSLMGMPPLVGFYAKYYVILAAIQSGLIWLAVAVVVMSAVSAFYYLRVVVAMYFNEPIPERKYSGTPLLGTGLLLMTVGTIVFGLFSGYVLDLAQNWVVAFTTLPL</sequence>
<feature type="transmembrane region" description="Helical" evidence="5">
    <location>
        <begin position="166"/>
        <end position="187"/>
    </location>
</feature>
<dbReference type="HAMAP" id="MF_00445">
    <property type="entry name" value="NDH1_NuoN_1"/>
    <property type="match status" value="1"/>
</dbReference>
<dbReference type="PANTHER" id="PTHR22773">
    <property type="entry name" value="NADH DEHYDROGENASE"/>
    <property type="match status" value="1"/>
</dbReference>
<dbReference type="InterPro" id="IPR001750">
    <property type="entry name" value="ND/Mrp_TM"/>
</dbReference>
<keyword evidence="5" id="KW-0520">NAD</keyword>
<feature type="transmembrane region" description="Helical" evidence="5">
    <location>
        <begin position="12"/>
        <end position="33"/>
    </location>
</feature>
<feature type="transmembrane region" description="Helical" evidence="5">
    <location>
        <begin position="384"/>
        <end position="403"/>
    </location>
</feature>
<evidence type="ECO:0000256" key="4">
    <source>
        <dbReference type="ARBA" id="ARBA00023136"/>
    </source>
</evidence>
<keyword evidence="5" id="KW-0874">Quinone</keyword>
<keyword evidence="3 5" id="KW-1133">Transmembrane helix</keyword>
<keyword evidence="5" id="KW-0830">Ubiquinone</keyword>
<dbReference type="GO" id="GO:0005886">
    <property type="term" value="C:plasma membrane"/>
    <property type="evidence" value="ECO:0007669"/>
    <property type="project" value="UniProtKB-SubCell"/>
</dbReference>
<keyword evidence="2 5" id="KW-0812">Transmembrane</keyword>
<comment type="subunit">
    <text evidence="5">NDH-1 is composed of 14 different subunits. Subunits NuoA, H, J, K, L, M, N constitute the membrane sector of the complex.</text>
</comment>
<dbReference type="OrthoDB" id="9807568at2"/>
<dbReference type="GO" id="GO:0012505">
    <property type="term" value="C:endomembrane system"/>
    <property type="evidence" value="ECO:0007669"/>
    <property type="project" value="UniProtKB-SubCell"/>
</dbReference>
<feature type="transmembrane region" description="Helical" evidence="5">
    <location>
        <begin position="79"/>
        <end position="99"/>
    </location>
</feature>
<comment type="caution">
    <text evidence="8">The sequence shown here is derived from an EMBL/GenBank/DDBJ whole genome shotgun (WGS) entry which is preliminary data.</text>
</comment>
<feature type="transmembrane region" description="Helical" evidence="5">
    <location>
        <begin position="251"/>
        <end position="270"/>
    </location>
</feature>
<dbReference type="AlphaFoldDB" id="I4EDM7"/>
<accession>I4EDM7</accession>
<comment type="catalytic activity">
    <reaction evidence="5">
        <text>a quinone + NADH + 5 H(+)(in) = a quinol + NAD(+) + 4 H(+)(out)</text>
        <dbReference type="Rhea" id="RHEA:57888"/>
        <dbReference type="ChEBI" id="CHEBI:15378"/>
        <dbReference type="ChEBI" id="CHEBI:24646"/>
        <dbReference type="ChEBI" id="CHEBI:57540"/>
        <dbReference type="ChEBI" id="CHEBI:57945"/>
        <dbReference type="ChEBI" id="CHEBI:132124"/>
    </reaction>
</comment>
<feature type="transmembrane region" description="Helical" evidence="5">
    <location>
        <begin position="111"/>
        <end position="128"/>
    </location>
</feature>
<comment type="subcellular location">
    <subcellularLocation>
        <location evidence="5">Cell membrane</location>
        <topology evidence="5">Multi-pass membrane protein</topology>
    </subcellularLocation>
    <subcellularLocation>
        <location evidence="1">Endomembrane system</location>
        <topology evidence="1">Multi-pass membrane protein</topology>
    </subcellularLocation>
    <subcellularLocation>
        <location evidence="6">Membrane</location>
        <topology evidence="6">Multi-pass membrane protein</topology>
    </subcellularLocation>
</comment>
<evidence type="ECO:0000313" key="9">
    <source>
        <dbReference type="Proteomes" id="UP000004221"/>
    </source>
</evidence>
<dbReference type="GO" id="GO:0042773">
    <property type="term" value="P:ATP synthesis coupled electron transport"/>
    <property type="evidence" value="ECO:0007669"/>
    <property type="project" value="InterPro"/>
</dbReference>
<keyword evidence="4 5" id="KW-0472">Membrane</keyword>
<feature type="transmembrane region" description="Helical" evidence="5">
    <location>
        <begin position="214"/>
        <end position="239"/>
    </location>
</feature>
<evidence type="ECO:0000313" key="8">
    <source>
        <dbReference type="EMBL" id="CCF82789.1"/>
    </source>
</evidence>
<evidence type="ECO:0000256" key="1">
    <source>
        <dbReference type="ARBA" id="ARBA00004127"/>
    </source>
</evidence>
<protein>
    <recommendedName>
        <fullName evidence="5">NADH-quinone oxidoreductase subunit N</fullName>
        <ecNumber evidence="5">7.1.1.-</ecNumber>
    </recommendedName>
    <alternativeName>
        <fullName evidence="5">NADH dehydrogenase I subunit N</fullName>
    </alternativeName>
    <alternativeName>
        <fullName evidence="5">NDH-1 subunit N</fullName>
    </alternativeName>
</protein>
<feature type="transmembrane region" description="Helical" evidence="5">
    <location>
        <begin position="282"/>
        <end position="303"/>
    </location>
</feature>
<evidence type="ECO:0000256" key="5">
    <source>
        <dbReference type="HAMAP-Rule" id="MF_00445"/>
    </source>
</evidence>
<dbReference type="GO" id="GO:0008137">
    <property type="term" value="F:NADH dehydrogenase (ubiquinone) activity"/>
    <property type="evidence" value="ECO:0007669"/>
    <property type="project" value="InterPro"/>
</dbReference>
<feature type="transmembrane region" description="Helical" evidence="5">
    <location>
        <begin position="460"/>
        <end position="484"/>
    </location>
</feature>
<feature type="transmembrane region" description="Helical" evidence="5">
    <location>
        <begin position="342"/>
        <end position="363"/>
    </location>
</feature>
<keyword evidence="5" id="KW-0813">Transport</keyword>
<dbReference type="GO" id="GO:0048038">
    <property type="term" value="F:quinone binding"/>
    <property type="evidence" value="ECO:0007669"/>
    <property type="project" value="UniProtKB-KW"/>
</dbReference>
<evidence type="ECO:0000256" key="2">
    <source>
        <dbReference type="ARBA" id="ARBA00022692"/>
    </source>
</evidence>
<dbReference type="EC" id="7.1.1.-" evidence="5"/>
<dbReference type="EMBL" id="CAGS01000065">
    <property type="protein sequence ID" value="CCF82789.1"/>
    <property type="molecule type" value="Genomic_DNA"/>
</dbReference>
<dbReference type="GO" id="GO:0050136">
    <property type="term" value="F:NADH dehydrogenase (quinone) (non-electrogenic) activity"/>
    <property type="evidence" value="ECO:0007669"/>
    <property type="project" value="UniProtKB-UniRule"/>
</dbReference>
<proteinExistence type="inferred from homology"/>
<feature type="transmembrane region" description="Helical" evidence="5">
    <location>
        <begin position="134"/>
        <end position="154"/>
    </location>
</feature>
<reference evidence="8 9" key="1">
    <citation type="journal article" date="2012" name="ISME J.">
        <title>Nitrification expanded: discovery, physiology and genomics of a nitrite-oxidizing bacterium from the phylum Chloroflexi.</title>
        <authorList>
            <person name="Sorokin D.Y."/>
            <person name="Lucker S."/>
            <person name="Vejmelkova D."/>
            <person name="Kostrikina N.A."/>
            <person name="Kleerebezem R."/>
            <person name="Rijpstra W.I."/>
            <person name="Damste J.S."/>
            <person name="Le Paslier D."/>
            <person name="Muyzer G."/>
            <person name="Wagner M."/>
            <person name="van Loosdrecht M.C."/>
            <person name="Daims H."/>
        </authorList>
    </citation>
    <scope>NUCLEOTIDE SEQUENCE [LARGE SCALE GENOMIC DNA]</scope>
    <source>
        <strain evidence="9">none</strain>
    </source>
</reference>
<gene>
    <name evidence="5 8" type="primary">nuoN</name>
    <name evidence="8" type="ORF">NITHO_1570005</name>
</gene>
<feature type="transmembrane region" description="Helical" evidence="5">
    <location>
        <begin position="409"/>
        <end position="439"/>
    </location>
</feature>
<dbReference type="NCBIfam" id="TIGR01770">
    <property type="entry name" value="NDH_I_N"/>
    <property type="match status" value="1"/>
</dbReference>
<name>I4EDM7_9BACT</name>
<comment type="similarity">
    <text evidence="5">Belongs to the complex I subunit 2 family.</text>
</comment>
<dbReference type="RefSeq" id="WP_008475203.1">
    <property type="nucleotide sequence ID" value="NZ_CAGS01000065.1"/>
</dbReference>
<organism evidence="8 9">
    <name type="scientific">Nitrolancea hollandica Lb</name>
    <dbReference type="NCBI Taxonomy" id="1129897"/>
    <lineage>
        <taxon>Bacteria</taxon>
        <taxon>Pseudomonadati</taxon>
        <taxon>Thermomicrobiota</taxon>
        <taxon>Thermomicrobia</taxon>
        <taxon>Sphaerobacterales</taxon>
        <taxon>Sphaerobacterineae</taxon>
        <taxon>Sphaerobacteraceae</taxon>
        <taxon>Nitrolancea</taxon>
    </lineage>
</organism>
<dbReference type="PRINTS" id="PR01434">
    <property type="entry name" value="NADHDHGNASE5"/>
</dbReference>
<dbReference type="InterPro" id="IPR010096">
    <property type="entry name" value="NADH-Q_OxRdtase_suN/2"/>
</dbReference>
<dbReference type="Proteomes" id="UP000004221">
    <property type="component" value="Unassembled WGS sequence"/>
</dbReference>
<dbReference type="Pfam" id="PF00361">
    <property type="entry name" value="Proton_antipo_M"/>
    <property type="match status" value="1"/>
</dbReference>